<sequence>MSTVVAAGLLTTQSEYTTCSSRSNIKTPTHDSCHSYSNLDSIPTPPHTPSSPDPGEAA</sequence>
<organism evidence="2 3">
    <name type="scientific">Neurospora tetrasperma (strain FGSC 2508 / ATCC MYA-4615 / P0657)</name>
    <dbReference type="NCBI Taxonomy" id="510951"/>
    <lineage>
        <taxon>Eukaryota</taxon>
        <taxon>Fungi</taxon>
        <taxon>Dikarya</taxon>
        <taxon>Ascomycota</taxon>
        <taxon>Pezizomycotina</taxon>
        <taxon>Sordariomycetes</taxon>
        <taxon>Sordariomycetidae</taxon>
        <taxon>Sordariales</taxon>
        <taxon>Sordariaceae</taxon>
        <taxon>Neurospora</taxon>
    </lineage>
</organism>
<evidence type="ECO:0000313" key="3">
    <source>
        <dbReference type="Proteomes" id="UP000008065"/>
    </source>
</evidence>
<dbReference type="HOGENOM" id="CLU_2979657_0_0_1"/>
<keyword evidence="3" id="KW-1185">Reference proteome</keyword>
<dbReference type="Proteomes" id="UP000008065">
    <property type="component" value="Unassembled WGS sequence"/>
</dbReference>
<dbReference type="VEuPathDB" id="FungiDB:NEUTE1DRAFT_34303"/>
<feature type="compositionally biased region" description="Pro residues" evidence="1">
    <location>
        <begin position="43"/>
        <end position="52"/>
    </location>
</feature>
<feature type="region of interest" description="Disordered" evidence="1">
    <location>
        <begin position="17"/>
        <end position="58"/>
    </location>
</feature>
<dbReference type="EMBL" id="GL891302">
    <property type="protein sequence ID" value="EGO61339.1"/>
    <property type="molecule type" value="Genomic_DNA"/>
</dbReference>
<dbReference type="AlphaFoldDB" id="F8MCU1"/>
<proteinExistence type="predicted"/>
<dbReference type="RefSeq" id="XP_009847051.1">
    <property type="nucleotide sequence ID" value="XM_009848749.1"/>
</dbReference>
<reference evidence="3" key="1">
    <citation type="journal article" date="2011" name="Genetics">
        <title>Massive changes in genome architecture accompany the transition to self-fertility in the filamentous fungus Neurospora tetrasperma.</title>
        <authorList>
            <person name="Ellison C.E."/>
            <person name="Stajich J.E."/>
            <person name="Jacobson D.J."/>
            <person name="Natvig D.O."/>
            <person name="Lapidus A."/>
            <person name="Foster B."/>
            <person name="Aerts A."/>
            <person name="Riley R."/>
            <person name="Lindquist E.A."/>
            <person name="Grigoriev I.V."/>
            <person name="Taylor J.W."/>
        </authorList>
    </citation>
    <scope>NUCLEOTIDE SEQUENCE [LARGE SCALE GENOMIC DNA]</scope>
    <source>
        <strain evidence="3">FGSC 2508 / P0657</strain>
    </source>
</reference>
<protein>
    <submittedName>
        <fullName evidence="2">Uncharacterized protein</fullName>
    </submittedName>
</protein>
<dbReference type="KEGG" id="nte:NEUTE1DRAFT34303"/>
<name>F8MCU1_NEUT8</name>
<feature type="compositionally biased region" description="Polar residues" evidence="1">
    <location>
        <begin position="17"/>
        <end position="27"/>
    </location>
</feature>
<gene>
    <name evidence="2" type="ORF">NEUTE1DRAFT_34303</name>
</gene>
<evidence type="ECO:0000256" key="1">
    <source>
        <dbReference type="SAM" id="MobiDB-lite"/>
    </source>
</evidence>
<accession>F8MCU1</accession>
<dbReference type="GeneID" id="20827462"/>
<evidence type="ECO:0000313" key="2">
    <source>
        <dbReference type="EMBL" id="EGO61339.1"/>
    </source>
</evidence>